<name>A0ACB6ZGZ5_THEGA</name>
<reference evidence="1" key="2">
    <citation type="journal article" date="2020" name="Nat. Commun.">
        <title>Large-scale genome sequencing of mycorrhizal fungi provides insights into the early evolution of symbiotic traits.</title>
        <authorList>
            <person name="Miyauchi S."/>
            <person name="Kiss E."/>
            <person name="Kuo A."/>
            <person name="Drula E."/>
            <person name="Kohler A."/>
            <person name="Sanchez-Garcia M."/>
            <person name="Morin E."/>
            <person name="Andreopoulos B."/>
            <person name="Barry K.W."/>
            <person name="Bonito G."/>
            <person name="Buee M."/>
            <person name="Carver A."/>
            <person name="Chen C."/>
            <person name="Cichocki N."/>
            <person name="Clum A."/>
            <person name="Culley D."/>
            <person name="Crous P.W."/>
            <person name="Fauchery L."/>
            <person name="Girlanda M."/>
            <person name="Hayes R.D."/>
            <person name="Keri Z."/>
            <person name="LaButti K."/>
            <person name="Lipzen A."/>
            <person name="Lombard V."/>
            <person name="Magnuson J."/>
            <person name="Maillard F."/>
            <person name="Murat C."/>
            <person name="Nolan M."/>
            <person name="Ohm R.A."/>
            <person name="Pangilinan J."/>
            <person name="Pereira M.F."/>
            <person name="Perotto S."/>
            <person name="Peter M."/>
            <person name="Pfister S."/>
            <person name="Riley R."/>
            <person name="Sitrit Y."/>
            <person name="Stielow J.B."/>
            <person name="Szollosi G."/>
            <person name="Zifcakova L."/>
            <person name="Stursova M."/>
            <person name="Spatafora J.W."/>
            <person name="Tedersoo L."/>
            <person name="Vaario L.M."/>
            <person name="Yamada A."/>
            <person name="Yan M."/>
            <person name="Wang P."/>
            <person name="Xu J."/>
            <person name="Bruns T."/>
            <person name="Baldrian P."/>
            <person name="Vilgalys R."/>
            <person name="Dunand C."/>
            <person name="Henrissat B."/>
            <person name="Grigoriev I.V."/>
            <person name="Hibbett D."/>
            <person name="Nagy L.G."/>
            <person name="Martin F.M."/>
        </authorList>
    </citation>
    <scope>NUCLEOTIDE SEQUENCE</scope>
    <source>
        <strain evidence="1">P2</strain>
    </source>
</reference>
<reference evidence="1" key="1">
    <citation type="submission" date="2019-10" db="EMBL/GenBank/DDBJ databases">
        <authorList>
            <consortium name="DOE Joint Genome Institute"/>
            <person name="Kuo A."/>
            <person name="Miyauchi S."/>
            <person name="Kiss E."/>
            <person name="Drula E."/>
            <person name="Kohler A."/>
            <person name="Sanchez-Garcia M."/>
            <person name="Andreopoulos B."/>
            <person name="Barry K.W."/>
            <person name="Bonito G."/>
            <person name="Buee M."/>
            <person name="Carver A."/>
            <person name="Chen C."/>
            <person name="Cichocki N."/>
            <person name="Clum A."/>
            <person name="Culley D."/>
            <person name="Crous P.W."/>
            <person name="Fauchery L."/>
            <person name="Girlanda M."/>
            <person name="Hayes R."/>
            <person name="Keri Z."/>
            <person name="Labutti K."/>
            <person name="Lipzen A."/>
            <person name="Lombard V."/>
            <person name="Magnuson J."/>
            <person name="Maillard F."/>
            <person name="Morin E."/>
            <person name="Murat C."/>
            <person name="Nolan M."/>
            <person name="Ohm R."/>
            <person name="Pangilinan J."/>
            <person name="Pereira M."/>
            <person name="Perotto S."/>
            <person name="Peter M."/>
            <person name="Riley R."/>
            <person name="Sitrit Y."/>
            <person name="Stielow B."/>
            <person name="Szollosi G."/>
            <person name="Zifcakova L."/>
            <person name="Stursova M."/>
            <person name="Spatafora J.W."/>
            <person name="Tedersoo L."/>
            <person name="Vaario L.-M."/>
            <person name="Yamada A."/>
            <person name="Yan M."/>
            <person name="Wang P."/>
            <person name="Xu J."/>
            <person name="Bruns T."/>
            <person name="Baldrian P."/>
            <person name="Vilgalys R."/>
            <person name="Henrissat B."/>
            <person name="Grigoriev I.V."/>
            <person name="Hibbett D."/>
            <person name="Nagy L.G."/>
            <person name="Martin F.M."/>
        </authorList>
    </citation>
    <scope>NUCLEOTIDE SEQUENCE</scope>
    <source>
        <strain evidence="1">P2</strain>
    </source>
</reference>
<evidence type="ECO:0000313" key="2">
    <source>
        <dbReference type="Proteomes" id="UP000886501"/>
    </source>
</evidence>
<evidence type="ECO:0000313" key="1">
    <source>
        <dbReference type="EMBL" id="KAF9648852.1"/>
    </source>
</evidence>
<keyword evidence="2" id="KW-1185">Reference proteome</keyword>
<comment type="caution">
    <text evidence="1">The sequence shown here is derived from an EMBL/GenBank/DDBJ whole genome shotgun (WGS) entry which is preliminary data.</text>
</comment>
<protein>
    <submittedName>
        <fullName evidence="1">Uncharacterized protein</fullName>
    </submittedName>
</protein>
<sequence length="623" mass="66755">MEIQDVQRAGPDGSGACVVQPSTVCLGNRARRSSRPRRRQRRQRRQPITPATPPPLPCHFIPASTMHQPRKSILQLFDPLMANSSTTPKREESNASPDNSDKENDAPRDPLSLSQYFNRSYHVKSLQKSATPNGKLIDFGDPSIDGDDELALPGSSAVATEPQLDNGDGLLSTPLLDPHEEGDTENAPSFPSTGPFVTPQNRRILGDIDVDVLQPPKPPTKQGALKISFLTAVNGGSSPADASTTDVTPSDPKPDTAASGPVITLYPPAFDSIPPTSSAPEISDKVDDYLSPQLAIPRTAATFTPRRSPLSSEHISHRVSMDLQSSFQLQLQNGDYSFNLVNDKVSFLESSQELSFPESDDDSDMDEIVEDVSVDDMLKSLTLQDKAVVAAKRIFSPACERFAMTSIPEKDPESSSKCETPRGVSPVSVPSSQDAPEAKLTTTLDTTKKPTGSIRRPSLASRPPIPGLQLVATASKPPMRVLVHPPKRPSSTTTQRTTAVRPPSRQSSTTGSLPKSVVAMTKTIGKSMDGPRRVLVQASDKPAPRTVTTSIMPAPKAQGPQRVLVRTAPGTTKPVKKPLGPSSSINPPAPTCRLPGPSRIAVPSTLKPTTRTSNISKPAGRWV</sequence>
<proteinExistence type="predicted"/>
<accession>A0ACB6ZGZ5</accession>
<gene>
    <name evidence="1" type="ORF">BDM02DRAFT_2061770</name>
</gene>
<dbReference type="EMBL" id="MU118007">
    <property type="protein sequence ID" value="KAF9648852.1"/>
    <property type="molecule type" value="Genomic_DNA"/>
</dbReference>
<dbReference type="Proteomes" id="UP000886501">
    <property type="component" value="Unassembled WGS sequence"/>
</dbReference>
<organism evidence="1 2">
    <name type="scientific">Thelephora ganbajun</name>
    <name type="common">Ganba fungus</name>
    <dbReference type="NCBI Taxonomy" id="370292"/>
    <lineage>
        <taxon>Eukaryota</taxon>
        <taxon>Fungi</taxon>
        <taxon>Dikarya</taxon>
        <taxon>Basidiomycota</taxon>
        <taxon>Agaricomycotina</taxon>
        <taxon>Agaricomycetes</taxon>
        <taxon>Thelephorales</taxon>
        <taxon>Thelephoraceae</taxon>
        <taxon>Thelephora</taxon>
    </lineage>
</organism>